<evidence type="ECO:0000256" key="4">
    <source>
        <dbReference type="ARBA" id="ARBA00022840"/>
    </source>
</evidence>
<dbReference type="Gene3D" id="3.40.50.300">
    <property type="entry name" value="P-loop containing nucleotide triphosphate hydrolases"/>
    <property type="match status" value="1"/>
</dbReference>
<dbReference type="InterPro" id="IPR011545">
    <property type="entry name" value="DEAD/DEAH_box_helicase_dom"/>
</dbReference>
<evidence type="ECO:0000256" key="1">
    <source>
        <dbReference type="ARBA" id="ARBA00022741"/>
    </source>
</evidence>
<dbReference type="EMBL" id="CAJNDS010002173">
    <property type="protein sequence ID" value="CAE7359799.1"/>
    <property type="molecule type" value="Genomic_DNA"/>
</dbReference>
<dbReference type="SUPFAM" id="SSF52540">
    <property type="entry name" value="P-loop containing nucleoside triphosphate hydrolases"/>
    <property type="match status" value="1"/>
</dbReference>
<organism evidence="7 8">
    <name type="scientific">Symbiodinium natans</name>
    <dbReference type="NCBI Taxonomy" id="878477"/>
    <lineage>
        <taxon>Eukaryota</taxon>
        <taxon>Sar</taxon>
        <taxon>Alveolata</taxon>
        <taxon>Dinophyceae</taxon>
        <taxon>Suessiales</taxon>
        <taxon>Symbiodiniaceae</taxon>
        <taxon>Symbiodinium</taxon>
    </lineage>
</organism>
<dbReference type="PANTHER" id="PTHR18934:SF91">
    <property type="entry name" value="PRE-MRNA-SPLICING FACTOR ATP-DEPENDENT RNA HELICASE PRP16"/>
    <property type="match status" value="1"/>
</dbReference>
<keyword evidence="4" id="KW-0067">ATP-binding</keyword>
<feature type="domain" description="Helicase ATP-binding" evidence="6">
    <location>
        <begin position="35"/>
        <end position="188"/>
    </location>
</feature>
<feature type="compositionally biased region" description="Basic residues" evidence="5">
    <location>
        <begin position="1"/>
        <end position="11"/>
    </location>
</feature>
<dbReference type="SMART" id="SM00487">
    <property type="entry name" value="DEXDc"/>
    <property type="match status" value="1"/>
</dbReference>
<dbReference type="OrthoDB" id="431428at2759"/>
<accession>A0A812PP52</accession>
<name>A0A812PP52_9DINO</name>
<dbReference type="AlphaFoldDB" id="A0A812PP52"/>
<dbReference type="Pfam" id="PF00270">
    <property type="entry name" value="DEAD"/>
    <property type="match status" value="1"/>
</dbReference>
<dbReference type="GO" id="GO:0016787">
    <property type="term" value="F:hydrolase activity"/>
    <property type="evidence" value="ECO:0007669"/>
    <property type="project" value="UniProtKB-KW"/>
</dbReference>
<reference evidence="7" key="1">
    <citation type="submission" date="2021-02" db="EMBL/GenBank/DDBJ databases">
        <authorList>
            <person name="Dougan E. K."/>
            <person name="Rhodes N."/>
            <person name="Thang M."/>
            <person name="Chan C."/>
        </authorList>
    </citation>
    <scope>NUCLEOTIDE SEQUENCE</scope>
</reference>
<dbReference type="InterPro" id="IPR014001">
    <property type="entry name" value="Helicase_ATP-bd"/>
</dbReference>
<evidence type="ECO:0000256" key="2">
    <source>
        <dbReference type="ARBA" id="ARBA00022801"/>
    </source>
</evidence>
<dbReference type="InterPro" id="IPR027417">
    <property type="entry name" value="P-loop_NTPase"/>
</dbReference>
<evidence type="ECO:0000259" key="6">
    <source>
        <dbReference type="PROSITE" id="PS51192"/>
    </source>
</evidence>
<gene>
    <name evidence="7" type="primary">spn-E</name>
    <name evidence="7" type="ORF">SNAT2548_LOCUS19298</name>
</gene>
<dbReference type="GO" id="GO:0003723">
    <property type="term" value="F:RNA binding"/>
    <property type="evidence" value="ECO:0007669"/>
    <property type="project" value="TreeGrafter"/>
</dbReference>
<evidence type="ECO:0000313" key="8">
    <source>
        <dbReference type="Proteomes" id="UP000604046"/>
    </source>
</evidence>
<keyword evidence="1" id="KW-0547">Nucleotide-binding</keyword>
<keyword evidence="2" id="KW-0378">Hydrolase</keyword>
<dbReference type="Proteomes" id="UP000604046">
    <property type="component" value="Unassembled WGS sequence"/>
</dbReference>
<comment type="caution">
    <text evidence="7">The sequence shown here is derived from an EMBL/GenBank/DDBJ whole genome shotgun (WGS) entry which is preliminary data.</text>
</comment>
<proteinExistence type="predicted"/>
<dbReference type="PROSITE" id="PS51192">
    <property type="entry name" value="HELICASE_ATP_BIND_1"/>
    <property type="match status" value="1"/>
</dbReference>
<evidence type="ECO:0000256" key="5">
    <source>
        <dbReference type="SAM" id="MobiDB-lite"/>
    </source>
</evidence>
<dbReference type="PANTHER" id="PTHR18934">
    <property type="entry name" value="ATP-DEPENDENT RNA HELICASE"/>
    <property type="match status" value="1"/>
</dbReference>
<dbReference type="GO" id="GO:0004386">
    <property type="term" value="F:helicase activity"/>
    <property type="evidence" value="ECO:0007669"/>
    <property type="project" value="UniProtKB-KW"/>
</dbReference>
<evidence type="ECO:0000313" key="7">
    <source>
        <dbReference type="EMBL" id="CAE7359799.1"/>
    </source>
</evidence>
<dbReference type="GO" id="GO:0005524">
    <property type="term" value="F:ATP binding"/>
    <property type="evidence" value="ECO:0007669"/>
    <property type="project" value="UniProtKB-KW"/>
</dbReference>
<feature type="region of interest" description="Disordered" evidence="5">
    <location>
        <begin position="1"/>
        <end position="21"/>
    </location>
</feature>
<dbReference type="CDD" id="cd17917">
    <property type="entry name" value="DEXHc_RHA-like"/>
    <property type="match status" value="1"/>
</dbReference>
<keyword evidence="8" id="KW-1185">Reference proteome</keyword>
<sequence length="188" mass="20268">MAEPGHKRHAPLAKPASDLSPDLSSLVGRAWPQIFEAMNKSQVTILVAPTGSGKSTDLPQMLLAEAQMRAPATKILCAQPRRIAATTLAAYVARRTKTNLGDLVGYEIGGCKVRSDKTRLTYVVAGIALLNCLDCSPDFDVIIVDEVHTRDTLIDLLLAVVCHTVLKKLPALKLVLMSAAMDKEHMKG</sequence>
<protein>
    <submittedName>
        <fullName evidence="7">Spn-E protein</fullName>
    </submittedName>
</protein>
<keyword evidence="3" id="KW-0347">Helicase</keyword>
<evidence type="ECO:0000256" key="3">
    <source>
        <dbReference type="ARBA" id="ARBA00022806"/>
    </source>
</evidence>